<evidence type="ECO:0000313" key="2">
    <source>
        <dbReference type="Proteomes" id="UP000249746"/>
    </source>
</evidence>
<organism evidence="1 2">
    <name type="scientific">Helicobacter valdiviensis</name>
    <dbReference type="NCBI Taxonomy" id="1458358"/>
    <lineage>
        <taxon>Bacteria</taxon>
        <taxon>Pseudomonadati</taxon>
        <taxon>Campylobacterota</taxon>
        <taxon>Epsilonproteobacteria</taxon>
        <taxon>Campylobacterales</taxon>
        <taxon>Helicobacteraceae</taxon>
        <taxon>Helicobacter</taxon>
    </lineage>
</organism>
<reference evidence="1 2" key="1">
    <citation type="submission" date="2017-03" db="EMBL/GenBank/DDBJ databases">
        <title>Genomic and clinical evidence uncovers the enterohepatic species Helicobacter valdiviensis as a potential human intestinal pathogen.</title>
        <authorList>
            <person name="Fresia P."/>
            <person name="Jara R."/>
            <person name="Sierra R."/>
            <person name="Ferres I."/>
            <person name="Greif G."/>
            <person name="Iraola G."/>
            <person name="Collado L."/>
        </authorList>
    </citation>
    <scope>NUCLEOTIDE SEQUENCE [LARGE SCALE GENOMIC DNA]</scope>
    <source>
        <strain evidence="1 2">WBE14</strain>
    </source>
</reference>
<gene>
    <name evidence="1" type="ORF">B6S12_05070</name>
</gene>
<proteinExistence type="predicted"/>
<sequence length="170" mass="20045">MLKIMIVWVIFIFQISLAQECGAFGLRIGENTFDEISREFSLVEDDFGYNIKPLKSLNMNFKANVVFHKDVLSGIKLKFSPSEKLYSQIKGVLDSKYEQTSIEESAEELLFHKREVYNAFLQYRKKDMKECVIWLLYTNIENEGKIEIIYFLQEKENKADDMQELLMENL</sequence>
<protein>
    <submittedName>
        <fullName evidence="1">Uncharacterized protein</fullName>
    </submittedName>
</protein>
<dbReference type="AlphaFoldDB" id="A0A2W6PNB6"/>
<keyword evidence="2" id="KW-1185">Reference proteome</keyword>
<dbReference type="EMBL" id="NBIU01000011">
    <property type="protein sequence ID" value="PZT48193.1"/>
    <property type="molecule type" value="Genomic_DNA"/>
</dbReference>
<dbReference type="Proteomes" id="UP000249746">
    <property type="component" value="Unassembled WGS sequence"/>
</dbReference>
<evidence type="ECO:0000313" key="1">
    <source>
        <dbReference type="EMBL" id="PZT48193.1"/>
    </source>
</evidence>
<comment type="caution">
    <text evidence="1">The sequence shown here is derived from an EMBL/GenBank/DDBJ whole genome shotgun (WGS) entry which is preliminary data.</text>
</comment>
<name>A0A2W6PNB6_9HELI</name>
<accession>A0A2W6PNB6</accession>